<evidence type="ECO:0000313" key="1">
    <source>
        <dbReference type="EMBL" id="KAK0057935.1"/>
    </source>
</evidence>
<proteinExistence type="predicted"/>
<dbReference type="AlphaFoldDB" id="A0AAD8FB59"/>
<feature type="non-terminal residue" evidence="1">
    <location>
        <position position="1"/>
    </location>
</feature>
<organism evidence="1 2">
    <name type="scientific">Biomphalaria pfeifferi</name>
    <name type="common">Bloodfluke planorb</name>
    <name type="synonym">Freshwater snail</name>
    <dbReference type="NCBI Taxonomy" id="112525"/>
    <lineage>
        <taxon>Eukaryota</taxon>
        <taxon>Metazoa</taxon>
        <taxon>Spiralia</taxon>
        <taxon>Lophotrochozoa</taxon>
        <taxon>Mollusca</taxon>
        <taxon>Gastropoda</taxon>
        <taxon>Heterobranchia</taxon>
        <taxon>Euthyneura</taxon>
        <taxon>Panpulmonata</taxon>
        <taxon>Hygrophila</taxon>
        <taxon>Lymnaeoidea</taxon>
        <taxon>Planorbidae</taxon>
        <taxon>Biomphalaria</taxon>
    </lineage>
</organism>
<comment type="caution">
    <text evidence="1">The sequence shown here is derived from an EMBL/GenBank/DDBJ whole genome shotgun (WGS) entry which is preliminary data.</text>
</comment>
<reference evidence="1" key="2">
    <citation type="submission" date="2023-04" db="EMBL/GenBank/DDBJ databases">
        <authorList>
            <person name="Bu L."/>
            <person name="Lu L."/>
            <person name="Laidemitt M.R."/>
            <person name="Zhang S.M."/>
            <person name="Mutuku M."/>
            <person name="Mkoji G."/>
            <person name="Steinauer M."/>
            <person name="Loker E.S."/>
        </authorList>
    </citation>
    <scope>NUCLEOTIDE SEQUENCE</scope>
    <source>
        <strain evidence="1">KasaAsao</strain>
        <tissue evidence="1">Whole Snail</tissue>
    </source>
</reference>
<protein>
    <submittedName>
        <fullName evidence="1">Uncharacterized protein</fullName>
    </submittedName>
</protein>
<sequence>IVTEADRLKLRLTDCNNGFECSIAIKIVTLQPKPDASSRTQRRVQNRTIVRRALRECPKQKVNRASFKAFNY</sequence>
<dbReference type="EMBL" id="JASAOG010000051">
    <property type="protein sequence ID" value="KAK0057935.1"/>
    <property type="molecule type" value="Genomic_DNA"/>
</dbReference>
<name>A0AAD8FB59_BIOPF</name>
<dbReference type="Proteomes" id="UP001233172">
    <property type="component" value="Unassembled WGS sequence"/>
</dbReference>
<accession>A0AAD8FB59</accession>
<gene>
    <name evidence="1" type="ORF">Bpfe_012588</name>
</gene>
<reference evidence="1" key="1">
    <citation type="journal article" date="2023" name="PLoS Negl. Trop. Dis.">
        <title>A genome sequence for Biomphalaria pfeifferi, the major vector snail for the human-infecting parasite Schistosoma mansoni.</title>
        <authorList>
            <person name="Bu L."/>
            <person name="Lu L."/>
            <person name="Laidemitt M.R."/>
            <person name="Zhang S.M."/>
            <person name="Mutuku M."/>
            <person name="Mkoji G."/>
            <person name="Steinauer M."/>
            <person name="Loker E.S."/>
        </authorList>
    </citation>
    <scope>NUCLEOTIDE SEQUENCE</scope>
    <source>
        <strain evidence="1">KasaAsao</strain>
    </source>
</reference>
<keyword evidence="2" id="KW-1185">Reference proteome</keyword>
<evidence type="ECO:0000313" key="2">
    <source>
        <dbReference type="Proteomes" id="UP001233172"/>
    </source>
</evidence>